<dbReference type="PANTHER" id="PTHR13254">
    <property type="entry name" value="GOLGI AUTOANTIGEN, GOLGIN SUBFAMILY A, 7"/>
    <property type="match status" value="1"/>
</dbReference>
<gene>
    <name evidence="8" type="ORF">BCR43DRAFT_438428</name>
</gene>
<evidence type="ECO:0000259" key="7">
    <source>
        <dbReference type="Pfam" id="PF10256"/>
    </source>
</evidence>
<comment type="subcellular location">
    <subcellularLocation>
        <location evidence="1">Endoplasmic reticulum membrane</location>
        <topology evidence="1">Peripheral membrane protein</topology>
    </subcellularLocation>
</comment>
<evidence type="ECO:0000256" key="2">
    <source>
        <dbReference type="ARBA" id="ARBA00007732"/>
    </source>
</evidence>
<evidence type="ECO:0000256" key="4">
    <source>
        <dbReference type="ARBA" id="ARBA00018463"/>
    </source>
</evidence>
<keyword evidence="5" id="KW-0256">Endoplasmic reticulum</keyword>
<dbReference type="InterPro" id="IPR051371">
    <property type="entry name" value="Ras_palmitoyltransferase"/>
</dbReference>
<reference evidence="8 9" key="1">
    <citation type="submission" date="2016-07" db="EMBL/GenBank/DDBJ databases">
        <title>Pervasive Adenine N6-methylation of Active Genes in Fungi.</title>
        <authorList>
            <consortium name="DOE Joint Genome Institute"/>
            <person name="Mondo S.J."/>
            <person name="Dannebaum R.O."/>
            <person name="Kuo R.C."/>
            <person name="Labutti K."/>
            <person name="Haridas S."/>
            <person name="Kuo A."/>
            <person name="Salamov A."/>
            <person name="Ahrendt S.R."/>
            <person name="Lipzen A."/>
            <person name="Sullivan W."/>
            <person name="Andreopoulos W.B."/>
            <person name="Clum A."/>
            <person name="Lindquist E."/>
            <person name="Daum C."/>
            <person name="Ramamoorthy G.K."/>
            <person name="Gryganskyi A."/>
            <person name="Culley D."/>
            <person name="Magnuson J.K."/>
            <person name="James T.Y."/>
            <person name="O'Malley M.A."/>
            <person name="Stajich J.E."/>
            <person name="Spatafora J.W."/>
            <person name="Visel A."/>
            <person name="Grigoriev I.V."/>
        </authorList>
    </citation>
    <scope>NUCLEOTIDE SEQUENCE [LARGE SCALE GENOMIC DNA]</scope>
    <source>
        <strain evidence="8 9">NRRL 2496</strain>
    </source>
</reference>
<dbReference type="InterPro" id="IPR019383">
    <property type="entry name" value="Golgin_A_7/ERF4"/>
</dbReference>
<evidence type="ECO:0000256" key="6">
    <source>
        <dbReference type="ARBA" id="ARBA00023136"/>
    </source>
</evidence>
<comment type="caution">
    <text evidence="8">The sequence shown here is derived from an EMBL/GenBank/DDBJ whole genome shotgun (WGS) entry which is preliminary data.</text>
</comment>
<name>A0A1X2HID6_SYNRA</name>
<protein>
    <recommendedName>
        <fullName evidence="4">Ras modification protein ERF4</fullName>
    </recommendedName>
</protein>
<accession>A0A1X2HID6</accession>
<dbReference type="GO" id="GO:0005789">
    <property type="term" value="C:endoplasmic reticulum membrane"/>
    <property type="evidence" value="ECO:0007669"/>
    <property type="project" value="UniProtKB-SubCell"/>
</dbReference>
<feature type="domain" description="Golgin subfamily A member 7/ERF4" evidence="7">
    <location>
        <begin position="2"/>
        <end position="86"/>
    </location>
</feature>
<evidence type="ECO:0000313" key="8">
    <source>
        <dbReference type="EMBL" id="ORY98216.1"/>
    </source>
</evidence>
<dbReference type="Proteomes" id="UP000242180">
    <property type="component" value="Unassembled WGS sequence"/>
</dbReference>
<comment type="similarity">
    <text evidence="2">Belongs to the ERF4 family.</text>
</comment>
<dbReference type="GO" id="GO:0002178">
    <property type="term" value="C:palmitoyltransferase complex"/>
    <property type="evidence" value="ECO:0007669"/>
    <property type="project" value="TreeGrafter"/>
</dbReference>
<dbReference type="GO" id="GO:0006612">
    <property type="term" value="P:protein targeting to membrane"/>
    <property type="evidence" value="ECO:0007669"/>
    <property type="project" value="TreeGrafter"/>
</dbReference>
<evidence type="ECO:0000256" key="5">
    <source>
        <dbReference type="ARBA" id="ARBA00022824"/>
    </source>
</evidence>
<evidence type="ECO:0000256" key="3">
    <source>
        <dbReference type="ARBA" id="ARBA00011396"/>
    </source>
</evidence>
<dbReference type="InParanoid" id="A0A1X2HID6"/>
<dbReference type="EMBL" id="MCGN01000004">
    <property type="protein sequence ID" value="ORY98216.1"/>
    <property type="molecule type" value="Genomic_DNA"/>
</dbReference>
<evidence type="ECO:0000313" key="9">
    <source>
        <dbReference type="Proteomes" id="UP000242180"/>
    </source>
</evidence>
<keyword evidence="9" id="KW-1185">Reference proteome</keyword>
<dbReference type="STRING" id="13706.A0A1X2HID6"/>
<comment type="subunit">
    <text evidence="3">Interacts with ERF2.</text>
</comment>
<sequence>MKINADELQATVETINEKLHHAEKLSLNIFDNVMECLTIYTWPMLFSTHYQRALKRMLHFIETENQRYQAEGVYISDPVRSAFLFVSQLENIVGFG</sequence>
<proteinExistence type="inferred from homology"/>
<keyword evidence="6" id="KW-0472">Membrane</keyword>
<organism evidence="8 9">
    <name type="scientific">Syncephalastrum racemosum</name>
    <name type="common">Filamentous fungus</name>
    <dbReference type="NCBI Taxonomy" id="13706"/>
    <lineage>
        <taxon>Eukaryota</taxon>
        <taxon>Fungi</taxon>
        <taxon>Fungi incertae sedis</taxon>
        <taxon>Mucoromycota</taxon>
        <taxon>Mucoromycotina</taxon>
        <taxon>Mucoromycetes</taxon>
        <taxon>Mucorales</taxon>
        <taxon>Syncephalastraceae</taxon>
        <taxon>Syncephalastrum</taxon>
    </lineage>
</organism>
<evidence type="ECO:0000256" key="1">
    <source>
        <dbReference type="ARBA" id="ARBA00004406"/>
    </source>
</evidence>
<dbReference type="OrthoDB" id="2190159at2759"/>
<dbReference type="AlphaFoldDB" id="A0A1X2HID6"/>
<dbReference type="Pfam" id="PF10256">
    <property type="entry name" value="Erf4"/>
    <property type="match status" value="1"/>
</dbReference>
<dbReference type="PANTHER" id="PTHR13254:SF0">
    <property type="entry name" value="GOLGIN SUBFAMILY A MEMBER 7_ERF4 DOMAIN-CONTAINING PROTEIN"/>
    <property type="match status" value="1"/>
</dbReference>